<dbReference type="Pfam" id="PF13560">
    <property type="entry name" value="HTH_31"/>
    <property type="match status" value="1"/>
</dbReference>
<sequence>MEAATLPHPLALFIVTEIRRARGAAGMTQEAFGRAAGFSASHVSAVEGGTRALTMDFIKGGDRALTTGGMFERMVEKLGVPSWFLPWLDAERTATQLRCWQPSLVPGLLQTADYARAVIRCDDTLTDDEVDRRLADRMERQVILTGGNAPQFIAVIAEAVLRRAGEDFRQVMAAQIKHLIALAERPNISVHVLPDDISMHVGLTGPFSLARSPEHTWLGEMENQLGGVVIEKPADVDTLMTRWETVRNEALPRRHSIELMKEVVNSWT</sequence>
<name>A0A1C4ZNB2_9ACTN</name>
<evidence type="ECO:0000313" key="3">
    <source>
        <dbReference type="Proteomes" id="UP000198551"/>
    </source>
</evidence>
<evidence type="ECO:0000259" key="1">
    <source>
        <dbReference type="PROSITE" id="PS50943"/>
    </source>
</evidence>
<dbReference type="CDD" id="cd00093">
    <property type="entry name" value="HTH_XRE"/>
    <property type="match status" value="1"/>
</dbReference>
<dbReference type="Proteomes" id="UP000198551">
    <property type="component" value="Unassembled WGS sequence"/>
</dbReference>
<reference evidence="3" key="1">
    <citation type="submission" date="2016-06" db="EMBL/GenBank/DDBJ databases">
        <authorList>
            <person name="Varghese N."/>
        </authorList>
    </citation>
    <scope>NUCLEOTIDE SEQUENCE [LARGE SCALE GENOMIC DNA]</scope>
    <source>
        <strain evidence="3">DSM 45555</strain>
    </source>
</reference>
<accession>A0A1C4ZNB2</accession>
<organism evidence="2 3">
    <name type="scientific">Micromonospora marina</name>
    <dbReference type="NCBI Taxonomy" id="307120"/>
    <lineage>
        <taxon>Bacteria</taxon>
        <taxon>Bacillati</taxon>
        <taxon>Actinomycetota</taxon>
        <taxon>Actinomycetes</taxon>
        <taxon>Micromonosporales</taxon>
        <taxon>Micromonosporaceae</taxon>
        <taxon>Micromonospora</taxon>
    </lineage>
</organism>
<feature type="domain" description="HTH cro/C1-type" evidence="1">
    <location>
        <begin position="18"/>
        <end position="59"/>
    </location>
</feature>
<keyword evidence="3" id="KW-1185">Reference proteome</keyword>
<dbReference type="Gene3D" id="1.10.260.40">
    <property type="entry name" value="lambda repressor-like DNA-binding domains"/>
    <property type="match status" value="1"/>
</dbReference>
<dbReference type="EMBL" id="FMCV01000019">
    <property type="protein sequence ID" value="SCF34550.1"/>
    <property type="molecule type" value="Genomic_DNA"/>
</dbReference>
<dbReference type="PROSITE" id="PS50943">
    <property type="entry name" value="HTH_CROC1"/>
    <property type="match status" value="1"/>
</dbReference>
<dbReference type="RefSeq" id="WP_279616572.1">
    <property type="nucleotide sequence ID" value="NZ_FMCV01000019.1"/>
</dbReference>
<dbReference type="AlphaFoldDB" id="A0A1C4ZNB2"/>
<evidence type="ECO:0000313" key="2">
    <source>
        <dbReference type="EMBL" id="SCF34550.1"/>
    </source>
</evidence>
<dbReference type="InterPro" id="IPR010982">
    <property type="entry name" value="Lambda_DNA-bd_dom_sf"/>
</dbReference>
<dbReference type="GO" id="GO:0003677">
    <property type="term" value="F:DNA binding"/>
    <property type="evidence" value="ECO:0007669"/>
    <property type="project" value="InterPro"/>
</dbReference>
<proteinExistence type="predicted"/>
<dbReference type="InterPro" id="IPR001387">
    <property type="entry name" value="Cro/C1-type_HTH"/>
</dbReference>
<dbReference type="Pfam" id="PF19054">
    <property type="entry name" value="DUF5753"/>
    <property type="match status" value="1"/>
</dbReference>
<dbReference type="SUPFAM" id="SSF47413">
    <property type="entry name" value="lambda repressor-like DNA-binding domains"/>
    <property type="match status" value="1"/>
</dbReference>
<gene>
    <name evidence="2" type="ORF">GA0070215_11936</name>
</gene>
<dbReference type="SMART" id="SM00530">
    <property type="entry name" value="HTH_XRE"/>
    <property type="match status" value="1"/>
</dbReference>
<protein>
    <submittedName>
        <fullName evidence="2">Helix-turn-helix domain-containing protein</fullName>
    </submittedName>
</protein>
<dbReference type="InterPro" id="IPR043917">
    <property type="entry name" value="DUF5753"/>
</dbReference>